<gene>
    <name evidence="3" type="ORF">CO181_00815</name>
</gene>
<dbReference type="InterPro" id="IPR050194">
    <property type="entry name" value="Glycosyltransferase_grp1"/>
</dbReference>
<feature type="domain" description="Glycosyl transferase family 1" evidence="1">
    <location>
        <begin position="184"/>
        <end position="345"/>
    </location>
</feature>
<dbReference type="Pfam" id="PF00534">
    <property type="entry name" value="Glycos_transf_1"/>
    <property type="match status" value="1"/>
</dbReference>
<dbReference type="PANTHER" id="PTHR45947:SF3">
    <property type="entry name" value="SULFOQUINOVOSYL TRANSFERASE SQD2"/>
    <property type="match status" value="1"/>
</dbReference>
<proteinExistence type="predicted"/>
<organism evidence="3 4">
    <name type="scientific">candidate division WWE3 bacterium CG_4_9_14_3_um_filter_43_9</name>
    <dbReference type="NCBI Taxonomy" id="1975082"/>
    <lineage>
        <taxon>Bacteria</taxon>
        <taxon>Katanobacteria</taxon>
    </lineage>
</organism>
<dbReference type="AlphaFoldDB" id="A0A2M7WYM5"/>
<keyword evidence="3" id="KW-0808">Transferase</keyword>
<dbReference type="PANTHER" id="PTHR45947">
    <property type="entry name" value="SULFOQUINOVOSYL TRANSFERASE SQD2"/>
    <property type="match status" value="1"/>
</dbReference>
<dbReference type="SUPFAM" id="SSF53756">
    <property type="entry name" value="UDP-Glycosyltransferase/glycogen phosphorylase"/>
    <property type="match status" value="1"/>
</dbReference>
<dbReference type="Pfam" id="PF13439">
    <property type="entry name" value="Glyco_transf_4"/>
    <property type="match status" value="1"/>
</dbReference>
<reference evidence="4" key="1">
    <citation type="submission" date="2017-09" db="EMBL/GenBank/DDBJ databases">
        <title>Depth-based differentiation of microbial function through sediment-hosted aquifers and enrichment of novel symbionts in the deep terrestrial subsurface.</title>
        <authorList>
            <person name="Probst A.J."/>
            <person name="Ladd B."/>
            <person name="Jarett J.K."/>
            <person name="Geller-Mcgrath D.E."/>
            <person name="Sieber C.M.K."/>
            <person name="Emerson J.B."/>
            <person name="Anantharaman K."/>
            <person name="Thomas B.C."/>
            <person name="Malmstrom R."/>
            <person name="Stieglmeier M."/>
            <person name="Klingl A."/>
            <person name="Woyke T."/>
            <person name="Ryan C.M."/>
            <person name="Banfield J.F."/>
        </authorList>
    </citation>
    <scope>NUCLEOTIDE SEQUENCE [LARGE SCALE GENOMIC DNA]</scope>
</reference>
<evidence type="ECO:0000313" key="4">
    <source>
        <dbReference type="Proteomes" id="UP000230538"/>
    </source>
</evidence>
<dbReference type="GO" id="GO:0016758">
    <property type="term" value="F:hexosyltransferase activity"/>
    <property type="evidence" value="ECO:0007669"/>
    <property type="project" value="TreeGrafter"/>
</dbReference>
<feature type="domain" description="Glycosyltransferase subfamily 4-like N-terminal" evidence="2">
    <location>
        <begin position="16"/>
        <end position="176"/>
    </location>
</feature>
<name>A0A2M7WYM5_UNCKA</name>
<dbReference type="Gene3D" id="3.40.50.2000">
    <property type="entry name" value="Glycogen Phosphorylase B"/>
    <property type="match status" value="2"/>
</dbReference>
<protein>
    <submittedName>
        <fullName evidence="3">Glycosyl transferase family 1</fullName>
    </submittedName>
</protein>
<dbReference type="InterPro" id="IPR028098">
    <property type="entry name" value="Glyco_trans_4-like_N"/>
</dbReference>
<evidence type="ECO:0000259" key="2">
    <source>
        <dbReference type="Pfam" id="PF13439"/>
    </source>
</evidence>
<accession>A0A2M7WYM5</accession>
<dbReference type="Proteomes" id="UP000230538">
    <property type="component" value="Unassembled WGS sequence"/>
</dbReference>
<sequence>MLNIFFIGQKGIPATYGGVEHHVEQLSTRLAERGHQVWVYCRRWYTGQNLKTYHGVNLLYLPSLNHKNLDAATHTFLASLDVLSRKTDIIHYQGIGPSALLPIPKAGKPHTKIVATFHCKDYEHQKWGFFAQNFLKLGERIAVTRPHGTIVVSKVLQEYVAKKYKKEVIYIPNGVPILKPQKPKMIADWGLDKENYLLTVARLVAHKGIHYLIKAFRQIRTSLKLVIVGGPADGGGAYEKRLKELAEGDERVLFTGYQTGDTLAELFSNAYLFIHPSEAEGLPIAVLEALSYARGVLASDIPEHLEAIGGAGFFFRNKNVKDLKEKLEKLIHEPLVIKEAGRKGRERVRKEYDWDKIVTKTDEFYDKLFYHHPKDIKVHDFAVHTWDEVTDQTESLYHSLL</sequence>
<dbReference type="InterPro" id="IPR001296">
    <property type="entry name" value="Glyco_trans_1"/>
</dbReference>
<dbReference type="CDD" id="cd03801">
    <property type="entry name" value="GT4_PimA-like"/>
    <property type="match status" value="1"/>
</dbReference>
<evidence type="ECO:0000313" key="3">
    <source>
        <dbReference type="EMBL" id="PJA38270.1"/>
    </source>
</evidence>
<comment type="caution">
    <text evidence="3">The sequence shown here is derived from an EMBL/GenBank/DDBJ whole genome shotgun (WGS) entry which is preliminary data.</text>
</comment>
<dbReference type="EMBL" id="PFXB01000026">
    <property type="protein sequence ID" value="PJA38270.1"/>
    <property type="molecule type" value="Genomic_DNA"/>
</dbReference>
<evidence type="ECO:0000259" key="1">
    <source>
        <dbReference type="Pfam" id="PF00534"/>
    </source>
</evidence>